<proteinExistence type="predicted"/>
<gene>
    <name evidence="2" type="ORF">JF537_00135</name>
    <name evidence="3" type="ORF">RIB56_06825</name>
</gene>
<protein>
    <submittedName>
        <fullName evidence="2">Uncharacterized protein</fullName>
    </submittedName>
</protein>
<dbReference type="Proteomes" id="UP001284771">
    <property type="component" value="Unassembled WGS sequence"/>
</dbReference>
<keyword evidence="5" id="KW-1185">Reference proteome</keyword>
<dbReference type="Proteomes" id="UP000664578">
    <property type="component" value="Unassembled WGS sequence"/>
</dbReference>
<accession>A0A8I1SLG7</accession>
<dbReference type="EMBL" id="JAEMWV010000001">
    <property type="protein sequence ID" value="MBN8249978.1"/>
    <property type="molecule type" value="Genomic_DNA"/>
</dbReference>
<evidence type="ECO:0000313" key="3">
    <source>
        <dbReference type="EMBL" id="MDW8515843.1"/>
    </source>
</evidence>
<evidence type="ECO:0000313" key="2">
    <source>
        <dbReference type="EMBL" id="MBN8249978.1"/>
    </source>
</evidence>
<dbReference type="RefSeq" id="WP_156413413.1">
    <property type="nucleotide sequence ID" value="NZ_CANLXW010000001.1"/>
</dbReference>
<reference evidence="2" key="1">
    <citation type="submission" date="2020-12" db="EMBL/GenBank/DDBJ databases">
        <title>PHA producing bacteria isolated from mangrove.</title>
        <authorList>
            <person name="Zheng W."/>
            <person name="Yu S."/>
            <person name="Huang Y."/>
        </authorList>
    </citation>
    <scope>NUCLEOTIDE SEQUENCE</scope>
    <source>
        <strain evidence="2">GN22-4</strain>
    </source>
</reference>
<comment type="caution">
    <text evidence="2">The sequence shown here is derived from an EMBL/GenBank/DDBJ whole genome shotgun (WGS) entry which is preliminary data.</text>
</comment>
<dbReference type="EMBL" id="JAWUZT010000014">
    <property type="protein sequence ID" value="MDW8515843.1"/>
    <property type="molecule type" value="Genomic_DNA"/>
</dbReference>
<evidence type="ECO:0000256" key="1">
    <source>
        <dbReference type="SAM" id="MobiDB-lite"/>
    </source>
</evidence>
<name>A0A8I1SLG7_9BACI</name>
<sequence>MGRIEIFKLSKAELEMYKKQSQRVETLKRPTDWKWPSSRQKKRQK</sequence>
<organism evidence="2 4">
    <name type="scientific">Priestia flexa</name>
    <dbReference type="NCBI Taxonomy" id="86664"/>
    <lineage>
        <taxon>Bacteria</taxon>
        <taxon>Bacillati</taxon>
        <taxon>Bacillota</taxon>
        <taxon>Bacilli</taxon>
        <taxon>Bacillales</taxon>
        <taxon>Bacillaceae</taxon>
        <taxon>Priestia</taxon>
    </lineage>
</organism>
<feature type="region of interest" description="Disordered" evidence="1">
    <location>
        <begin position="20"/>
        <end position="45"/>
    </location>
</feature>
<dbReference type="AlphaFoldDB" id="A0A8I1SLG7"/>
<evidence type="ECO:0000313" key="5">
    <source>
        <dbReference type="Proteomes" id="UP001284771"/>
    </source>
</evidence>
<evidence type="ECO:0000313" key="4">
    <source>
        <dbReference type="Proteomes" id="UP000664578"/>
    </source>
</evidence>
<reference evidence="5" key="2">
    <citation type="submission" date="2023-07" db="EMBL/GenBank/DDBJ databases">
        <title>Draft genomic sequences of Priestia flexa CCM isolated from the soil of an abandoned mine contaminated by free cyanide in the high Andean zone of Tacna, Peru.</title>
        <authorList>
            <person name="Caceda Quiroz C.J."/>
            <person name="Maraza Chooque G.J."/>
            <person name="Fora Quispe G.L."/>
            <person name="Carpio Mamani M."/>
        </authorList>
    </citation>
    <scope>NUCLEOTIDE SEQUENCE [LARGE SCALE GENOMIC DNA]</scope>
    <source>
        <strain evidence="5">CCM</strain>
    </source>
</reference>
<reference evidence="3" key="3">
    <citation type="submission" date="2024-05" db="EMBL/GenBank/DDBJ databases">
        <title>Draft genomic sequences of Priestia flexa CCM isolated from the soil of an abandoned mine contaminated by free cyanide in the high Andean zone of Tacna, Peru.</title>
        <authorList>
            <person name="Caceda Quiroz C.J."/>
            <person name="Maraza Chooque G.J."/>
            <person name="Fora Quispe G.L."/>
            <person name="Carpio Mamani M."/>
        </authorList>
    </citation>
    <scope>NUCLEOTIDE SEQUENCE</scope>
    <source>
        <strain evidence="3">CCM</strain>
    </source>
</reference>